<dbReference type="AlphaFoldDB" id="A0A0F9LND8"/>
<comment type="caution">
    <text evidence="1">The sequence shown here is derived from an EMBL/GenBank/DDBJ whole genome shotgun (WGS) entry which is preliminary data.</text>
</comment>
<accession>A0A0F9LND8</accession>
<protein>
    <submittedName>
        <fullName evidence="1">Uncharacterized protein</fullName>
    </submittedName>
</protein>
<sequence length="137" mass="15172">MTNIPVINLNGGEFTPKIDTRSDVEKYISGCRICQNMIPTIFGGVEKRPGTEFITSSAAFDTIIGGLVANDNVVVCWENNVVTTDFDSILSKILCWENDAVCWENDVVVSGSTTAFVSRIICHENNIVFYENETVRI</sequence>
<proteinExistence type="predicted"/>
<dbReference type="EMBL" id="LAZR01012049">
    <property type="protein sequence ID" value="KKM45581.1"/>
    <property type="molecule type" value="Genomic_DNA"/>
</dbReference>
<organism evidence="1">
    <name type="scientific">marine sediment metagenome</name>
    <dbReference type="NCBI Taxonomy" id="412755"/>
    <lineage>
        <taxon>unclassified sequences</taxon>
        <taxon>metagenomes</taxon>
        <taxon>ecological metagenomes</taxon>
    </lineage>
</organism>
<name>A0A0F9LND8_9ZZZZ</name>
<gene>
    <name evidence="1" type="ORF">LCGC14_1560500</name>
</gene>
<reference evidence="1" key="1">
    <citation type="journal article" date="2015" name="Nature">
        <title>Complex archaea that bridge the gap between prokaryotes and eukaryotes.</title>
        <authorList>
            <person name="Spang A."/>
            <person name="Saw J.H."/>
            <person name="Jorgensen S.L."/>
            <person name="Zaremba-Niedzwiedzka K."/>
            <person name="Martijn J."/>
            <person name="Lind A.E."/>
            <person name="van Eijk R."/>
            <person name="Schleper C."/>
            <person name="Guy L."/>
            <person name="Ettema T.J."/>
        </authorList>
    </citation>
    <scope>NUCLEOTIDE SEQUENCE</scope>
</reference>
<evidence type="ECO:0000313" key="1">
    <source>
        <dbReference type="EMBL" id="KKM45581.1"/>
    </source>
</evidence>